<dbReference type="EMBL" id="JACHNF010000001">
    <property type="protein sequence ID" value="MBB5982305.1"/>
    <property type="molecule type" value="Genomic_DNA"/>
</dbReference>
<sequence length="322" mass="34133">MIEVRRLRVLRALADHGTVTAAAEVLHLTPSAVSQQLAALESEVGQELLERRGRRVAITSAGRLLLAHADTILAEVERAEDAMRLHANGVNGEVRITAFATAITLLVAPALTRLRETTPGLSLVVRDAEGHQGITQLLDGDADLAIAVEHRGSPRPDDRRLARIPLYAEPFVAVLPPTHPAATPPDIPTSPADGRADSAFAAGRPAAAPIELAALADDDWVMPTPGNPIRDVVMLACEQFGFQPRIVHQSDDFRAIAALVAAGAGVSLVPRLAVPAPTLALIRPLPDPAPTRRVYAAVRASRADHPLITATLDVLTEVAEKL</sequence>
<dbReference type="Gene3D" id="3.40.190.10">
    <property type="entry name" value="Periplasmic binding protein-like II"/>
    <property type="match status" value="2"/>
</dbReference>
<organism evidence="6 7">
    <name type="scientific">Kribbella solani</name>
    <dbReference type="NCBI Taxonomy" id="236067"/>
    <lineage>
        <taxon>Bacteria</taxon>
        <taxon>Bacillati</taxon>
        <taxon>Actinomycetota</taxon>
        <taxon>Actinomycetes</taxon>
        <taxon>Propionibacteriales</taxon>
        <taxon>Kribbellaceae</taxon>
        <taxon>Kribbella</taxon>
    </lineage>
</organism>
<protein>
    <submittedName>
        <fullName evidence="6">DNA-binding transcriptional LysR family regulator</fullName>
    </submittedName>
</protein>
<dbReference type="GO" id="GO:0003677">
    <property type="term" value="F:DNA binding"/>
    <property type="evidence" value="ECO:0007669"/>
    <property type="project" value="UniProtKB-KW"/>
</dbReference>
<dbReference type="InterPro" id="IPR005119">
    <property type="entry name" value="LysR_subst-bd"/>
</dbReference>
<proteinExistence type="inferred from homology"/>
<dbReference type="FunFam" id="1.10.10.10:FF:000001">
    <property type="entry name" value="LysR family transcriptional regulator"/>
    <property type="match status" value="1"/>
</dbReference>
<dbReference type="GO" id="GO:0032993">
    <property type="term" value="C:protein-DNA complex"/>
    <property type="evidence" value="ECO:0007669"/>
    <property type="project" value="TreeGrafter"/>
</dbReference>
<gene>
    <name evidence="6" type="ORF">HDA44_005646</name>
</gene>
<dbReference type="Gene3D" id="1.10.10.10">
    <property type="entry name" value="Winged helix-like DNA-binding domain superfamily/Winged helix DNA-binding domain"/>
    <property type="match status" value="1"/>
</dbReference>
<dbReference type="SUPFAM" id="SSF53850">
    <property type="entry name" value="Periplasmic binding protein-like II"/>
    <property type="match status" value="1"/>
</dbReference>
<evidence type="ECO:0000313" key="7">
    <source>
        <dbReference type="Proteomes" id="UP000558997"/>
    </source>
</evidence>
<dbReference type="Proteomes" id="UP000558997">
    <property type="component" value="Unassembled WGS sequence"/>
</dbReference>
<evidence type="ECO:0000256" key="4">
    <source>
        <dbReference type="ARBA" id="ARBA00023163"/>
    </source>
</evidence>
<comment type="similarity">
    <text evidence="1">Belongs to the LysR transcriptional regulatory family.</text>
</comment>
<dbReference type="GO" id="GO:0003700">
    <property type="term" value="F:DNA-binding transcription factor activity"/>
    <property type="evidence" value="ECO:0007669"/>
    <property type="project" value="InterPro"/>
</dbReference>
<keyword evidence="7" id="KW-1185">Reference proteome</keyword>
<accession>A0A841DZW1</accession>
<keyword evidence="4" id="KW-0804">Transcription</keyword>
<evidence type="ECO:0000256" key="3">
    <source>
        <dbReference type="ARBA" id="ARBA00023125"/>
    </source>
</evidence>
<comment type="caution">
    <text evidence="6">The sequence shown here is derived from an EMBL/GenBank/DDBJ whole genome shotgun (WGS) entry which is preliminary data.</text>
</comment>
<dbReference type="Pfam" id="PF03466">
    <property type="entry name" value="LysR_substrate"/>
    <property type="match status" value="1"/>
</dbReference>
<evidence type="ECO:0000259" key="5">
    <source>
        <dbReference type="PROSITE" id="PS50931"/>
    </source>
</evidence>
<dbReference type="Pfam" id="PF00126">
    <property type="entry name" value="HTH_1"/>
    <property type="match status" value="1"/>
</dbReference>
<name>A0A841DZW1_9ACTN</name>
<dbReference type="RefSeq" id="WP_184839421.1">
    <property type="nucleotide sequence ID" value="NZ_BAAAVN010000008.1"/>
</dbReference>
<dbReference type="InterPro" id="IPR000847">
    <property type="entry name" value="LysR_HTH_N"/>
</dbReference>
<dbReference type="SUPFAM" id="SSF46785">
    <property type="entry name" value="Winged helix' DNA-binding domain"/>
    <property type="match status" value="1"/>
</dbReference>
<dbReference type="PRINTS" id="PR00039">
    <property type="entry name" value="HTHLYSR"/>
</dbReference>
<evidence type="ECO:0000313" key="6">
    <source>
        <dbReference type="EMBL" id="MBB5982305.1"/>
    </source>
</evidence>
<dbReference type="InterPro" id="IPR036388">
    <property type="entry name" value="WH-like_DNA-bd_sf"/>
</dbReference>
<dbReference type="AlphaFoldDB" id="A0A841DZW1"/>
<dbReference type="PANTHER" id="PTHR30346:SF29">
    <property type="entry name" value="LYSR SUBSTRATE-BINDING"/>
    <property type="match status" value="1"/>
</dbReference>
<keyword evidence="3 6" id="KW-0238">DNA-binding</keyword>
<evidence type="ECO:0000256" key="2">
    <source>
        <dbReference type="ARBA" id="ARBA00023015"/>
    </source>
</evidence>
<reference evidence="6 7" key="1">
    <citation type="submission" date="2020-08" db="EMBL/GenBank/DDBJ databases">
        <title>Sequencing the genomes of 1000 actinobacteria strains.</title>
        <authorList>
            <person name="Klenk H.-P."/>
        </authorList>
    </citation>
    <scope>NUCLEOTIDE SEQUENCE [LARGE SCALE GENOMIC DNA]</scope>
    <source>
        <strain evidence="6 7">DSM 17294</strain>
    </source>
</reference>
<feature type="domain" description="HTH lysR-type" evidence="5">
    <location>
        <begin position="2"/>
        <end position="59"/>
    </location>
</feature>
<keyword evidence="2" id="KW-0805">Transcription regulation</keyword>
<dbReference type="InterPro" id="IPR036390">
    <property type="entry name" value="WH_DNA-bd_sf"/>
</dbReference>
<dbReference type="PANTHER" id="PTHR30346">
    <property type="entry name" value="TRANSCRIPTIONAL DUAL REGULATOR HCAR-RELATED"/>
    <property type="match status" value="1"/>
</dbReference>
<dbReference type="PROSITE" id="PS50931">
    <property type="entry name" value="HTH_LYSR"/>
    <property type="match status" value="1"/>
</dbReference>
<evidence type="ECO:0000256" key="1">
    <source>
        <dbReference type="ARBA" id="ARBA00009437"/>
    </source>
</evidence>